<evidence type="ECO:0000256" key="7">
    <source>
        <dbReference type="ARBA" id="ARBA00022842"/>
    </source>
</evidence>
<dbReference type="GO" id="GO:0005524">
    <property type="term" value="F:ATP binding"/>
    <property type="evidence" value="ECO:0007669"/>
    <property type="project" value="UniProtKB-KW"/>
</dbReference>
<comment type="function">
    <text evidence="8">Kinase that can phosphorylate various inositol polyphosphate such as Ins(3,4,5,6)P4 or Ins(1,3,4)P3.</text>
</comment>
<keyword evidence="7 8" id="KW-0460">Magnesium</keyword>
<evidence type="ECO:0000256" key="4">
    <source>
        <dbReference type="ARBA" id="ARBA00022741"/>
    </source>
</evidence>
<feature type="domain" description="Inositol-tetrakisphosphate 1-kinase N-terminal" evidence="12">
    <location>
        <begin position="43"/>
        <end position="131"/>
    </location>
</feature>
<dbReference type="InterPro" id="IPR008656">
    <property type="entry name" value="Inositol_tetrakis-P_1-kinase"/>
</dbReference>
<dbReference type="AlphaFoldDB" id="A0AAJ7EDB8"/>
<evidence type="ECO:0000256" key="2">
    <source>
        <dbReference type="ARBA" id="ARBA00022679"/>
    </source>
</evidence>
<organism evidence="13">
    <name type="scientific">Papilio xuthus</name>
    <name type="common">Asian swallowtail butterfly</name>
    <dbReference type="NCBI Taxonomy" id="66420"/>
    <lineage>
        <taxon>Eukaryota</taxon>
        <taxon>Metazoa</taxon>
        <taxon>Ecdysozoa</taxon>
        <taxon>Arthropoda</taxon>
        <taxon>Hexapoda</taxon>
        <taxon>Insecta</taxon>
        <taxon>Pterygota</taxon>
        <taxon>Neoptera</taxon>
        <taxon>Endopterygota</taxon>
        <taxon>Lepidoptera</taxon>
        <taxon>Glossata</taxon>
        <taxon>Ditrysia</taxon>
        <taxon>Papilionoidea</taxon>
        <taxon>Papilionidae</taxon>
        <taxon>Papilioninae</taxon>
        <taxon>Papilio</taxon>
    </lineage>
</organism>
<feature type="binding site" evidence="9">
    <location>
        <position position="200"/>
    </location>
    <ligand>
        <name>1D-myo-inositol 1,3,4-trisphosphate</name>
        <dbReference type="ChEBI" id="CHEBI:58414"/>
    </ligand>
</feature>
<feature type="binding site" evidence="9">
    <location>
        <position position="331"/>
    </location>
    <ligand>
        <name>1D-myo-inositol 1,3,4-trisphosphate</name>
        <dbReference type="ChEBI" id="CHEBI:58414"/>
    </ligand>
</feature>
<keyword evidence="3 8" id="KW-0479">Metal-binding</keyword>
<feature type="binding site" evidence="9">
    <location>
        <position position="51"/>
    </location>
    <ligand>
        <name>1D-myo-inositol 1,3,4-trisphosphate</name>
        <dbReference type="ChEBI" id="CHEBI:58414"/>
    </ligand>
</feature>
<dbReference type="Pfam" id="PF17927">
    <property type="entry name" value="Ins134_P3_kin_N"/>
    <property type="match status" value="1"/>
</dbReference>
<feature type="binding site" evidence="10">
    <location>
        <position position="329"/>
    </location>
    <ligand>
        <name>Mg(2+)</name>
        <dbReference type="ChEBI" id="CHEBI:18420"/>
        <label>1</label>
    </ligand>
</feature>
<dbReference type="EC" id="2.7.1.134" evidence="8"/>
<keyword evidence="4 8" id="KW-0547">Nucleotide-binding</keyword>
<evidence type="ECO:0000256" key="3">
    <source>
        <dbReference type="ARBA" id="ARBA00022723"/>
    </source>
</evidence>
<dbReference type="GO" id="GO:0032957">
    <property type="term" value="P:inositol trisphosphate metabolic process"/>
    <property type="evidence" value="ECO:0007669"/>
    <property type="project" value="InterPro"/>
</dbReference>
<dbReference type="InterPro" id="IPR041429">
    <property type="entry name" value="ITPK1_N"/>
</dbReference>
<comment type="cofactor">
    <cofactor evidence="8 10">
        <name>Mg(2+)</name>
        <dbReference type="ChEBI" id="CHEBI:18420"/>
    </cofactor>
    <text evidence="8 10">Binds 2 magnesium ions per subunit.</text>
</comment>
<keyword evidence="5 8" id="KW-0418">Kinase</keyword>
<feature type="binding site" evidence="9">
    <location>
        <position position="92"/>
    </location>
    <ligand>
        <name>1D-myo-inositol 1,3,4-trisphosphate</name>
        <dbReference type="ChEBI" id="CHEBI:58414"/>
    </ligand>
</feature>
<sequence length="401" mass="45382">MLENTGKILLSSNKVCCVLTAIIKLKETNSKMNNKQSNRRKNIGIWISEKKSQKLNWKELIKTCNSHGYNLIKLDLEKPLEDQTECDVFLHKLTDVIAASDQGDLKALHIICNVQQYLSNHPNTTVIDPIDNVRILLNRHCYYSILQEELSLQRHGIFTPNFAEFKTCNIEQNVEIMRQWGVSFPVICKPTIAHGSKSAHEMVLIFNKKGLNACKPPCVVQSFVNHNAVLHKVFVVGNRYHICQRPSLKNFNASEELEPIFYTTGEVCKADSRSTLSILDPHDKPDVKLTLDENKIKPIIKLLREKIGLLLTGFDVVIDNTTGNHAVIDINVFPSYDNFPNFFDHLLDCIDENVNKMSNGDSCHTSSSNGLNDYYCNYISNGFINVGQSTNRLSVTGMNIN</sequence>
<dbReference type="PANTHER" id="PTHR14217:SF1">
    <property type="entry name" value="INOSITOL-TETRAKISPHOSPHATE 1-KINASE"/>
    <property type="match status" value="1"/>
</dbReference>
<dbReference type="GO" id="GO:0047325">
    <property type="term" value="F:inositol-3,4,5,6-tetrakisphosphate 1-kinase activity"/>
    <property type="evidence" value="ECO:0007669"/>
    <property type="project" value="UniProtKB-EC"/>
</dbReference>
<evidence type="ECO:0000256" key="1">
    <source>
        <dbReference type="ARBA" id="ARBA00009601"/>
    </source>
</evidence>
<dbReference type="PANTHER" id="PTHR14217">
    <property type="entry name" value="INOSITOL-TETRAKISPHOSPHATE 1-KINASE"/>
    <property type="match status" value="1"/>
</dbReference>
<reference evidence="13" key="1">
    <citation type="submission" date="2025-08" db="UniProtKB">
        <authorList>
            <consortium name="RefSeq"/>
        </authorList>
    </citation>
    <scope>IDENTIFICATION</scope>
</reference>
<evidence type="ECO:0000256" key="6">
    <source>
        <dbReference type="ARBA" id="ARBA00022840"/>
    </source>
</evidence>
<evidence type="ECO:0000256" key="8">
    <source>
        <dbReference type="PIRNR" id="PIRNR038186"/>
    </source>
</evidence>
<dbReference type="Gene3D" id="3.40.50.11370">
    <property type="match status" value="1"/>
</dbReference>
<dbReference type="GO" id="GO:0052725">
    <property type="term" value="F:inositol-1,3,4-trisphosphate 6-kinase activity"/>
    <property type="evidence" value="ECO:0007669"/>
    <property type="project" value="InterPro"/>
</dbReference>
<comment type="similarity">
    <text evidence="1 8">Belongs to the ITPK1 family.</text>
</comment>
<evidence type="ECO:0000256" key="9">
    <source>
        <dbReference type="PIRSR" id="PIRSR038186-1"/>
    </source>
</evidence>
<dbReference type="GO" id="GO:0000287">
    <property type="term" value="F:magnesium ion binding"/>
    <property type="evidence" value="ECO:0007669"/>
    <property type="project" value="InterPro"/>
</dbReference>
<dbReference type="InterPro" id="IPR040464">
    <property type="entry name" value="InsP(3)kin_ATP-grasp"/>
</dbReference>
<feature type="binding site" evidence="9">
    <location>
        <position position="335"/>
    </location>
    <ligand>
        <name>1D-myo-inositol 1,3,4-trisphosphate</name>
        <dbReference type="ChEBI" id="CHEBI:58414"/>
    </ligand>
</feature>
<evidence type="ECO:0000256" key="5">
    <source>
        <dbReference type="ARBA" id="ARBA00022777"/>
    </source>
</evidence>
<dbReference type="Proteomes" id="UP000694872">
    <property type="component" value="Unplaced"/>
</dbReference>
<feature type="binding site" evidence="9">
    <location>
        <position position="247"/>
    </location>
    <ligand>
        <name>ATP</name>
        <dbReference type="ChEBI" id="CHEBI:30616"/>
    </ligand>
</feature>
<keyword evidence="2 8" id="KW-0808">Transferase</keyword>
<evidence type="ECO:0000313" key="13">
    <source>
        <dbReference type="RefSeq" id="XP_013172787.1"/>
    </source>
</evidence>
<feature type="binding site" evidence="9">
    <location>
        <position position="232"/>
    </location>
    <ligand>
        <name>1D-myo-inositol 1,3,4-trisphosphate</name>
        <dbReference type="ChEBI" id="CHEBI:58414"/>
    </ligand>
</feature>
<dbReference type="KEGG" id="pxu:106121615"/>
<protein>
    <recommendedName>
        <fullName evidence="8">Inositol-tetrakisphosphate 1-kinase</fullName>
        <ecNumber evidence="8">2.7.1.134</ecNumber>
    </recommendedName>
</protein>
<gene>
    <name evidence="13" type="primary">LOC106121615</name>
</gene>
<name>A0AAJ7EDB8_PAPXU</name>
<dbReference type="GO" id="GO:0052726">
    <property type="term" value="F:inositol-1,3,4-trisphosphate 5-kinase activity"/>
    <property type="evidence" value="ECO:0007669"/>
    <property type="project" value="InterPro"/>
</dbReference>
<dbReference type="SUPFAM" id="SSF56059">
    <property type="entry name" value="Glutathione synthetase ATP-binding domain-like"/>
    <property type="match status" value="1"/>
</dbReference>
<dbReference type="GO" id="GO:0005737">
    <property type="term" value="C:cytoplasm"/>
    <property type="evidence" value="ECO:0007669"/>
    <property type="project" value="TreeGrafter"/>
</dbReference>
<dbReference type="RefSeq" id="XP_013172787.1">
    <property type="nucleotide sequence ID" value="XM_013317333.1"/>
</dbReference>
<dbReference type="Pfam" id="PF05770">
    <property type="entry name" value="Ins134_P3_kin"/>
    <property type="match status" value="1"/>
</dbReference>
<keyword evidence="6 8" id="KW-0067">ATP-binding</keyword>
<proteinExistence type="inferred from homology"/>
<evidence type="ECO:0000259" key="11">
    <source>
        <dbReference type="Pfam" id="PF05770"/>
    </source>
</evidence>
<comment type="catalytic activity">
    <reaction evidence="8">
        <text>1D-myo-inositol 3,4,5,6-tetrakisphosphate + ATP = 1D-myo-inositol 1,3,4,5,6-pentakisphosphate + ADP + H(+)</text>
        <dbReference type="Rhea" id="RHEA:12452"/>
        <dbReference type="ChEBI" id="CHEBI:15378"/>
        <dbReference type="ChEBI" id="CHEBI:30616"/>
        <dbReference type="ChEBI" id="CHEBI:57539"/>
        <dbReference type="ChEBI" id="CHEBI:57733"/>
        <dbReference type="ChEBI" id="CHEBI:456216"/>
        <dbReference type="EC" id="2.7.1.134"/>
    </reaction>
</comment>
<dbReference type="Gene3D" id="3.30.1490.220">
    <property type="match status" value="1"/>
</dbReference>
<feature type="binding site" evidence="10">
    <location>
        <position position="329"/>
    </location>
    <ligand>
        <name>Mg(2+)</name>
        <dbReference type="ChEBI" id="CHEBI:18420"/>
        <label>2</label>
    </ligand>
</feature>
<comment type="subunit">
    <text evidence="8">Monomer.</text>
</comment>
<evidence type="ECO:0000256" key="10">
    <source>
        <dbReference type="PIRSR" id="PIRSR038186-2"/>
    </source>
</evidence>
<accession>A0AAJ7EDB8</accession>
<feature type="binding site" evidence="9">
    <location>
        <position position="189"/>
    </location>
    <ligand>
        <name>ATP</name>
        <dbReference type="ChEBI" id="CHEBI:30616"/>
    </ligand>
</feature>
<feature type="domain" description="Inositol 1,3,4-trisphosphate 5/6-kinase ATP-grasp" evidence="11">
    <location>
        <begin position="158"/>
        <end position="350"/>
    </location>
</feature>
<feature type="binding site" evidence="10">
    <location>
        <position position="331"/>
    </location>
    <ligand>
        <name>Mg(2+)</name>
        <dbReference type="ChEBI" id="CHEBI:18420"/>
        <label>2</label>
    </ligand>
</feature>
<dbReference type="GeneID" id="106121615"/>
<feature type="binding site" evidence="9">
    <location>
        <begin position="221"/>
        <end position="232"/>
    </location>
    <ligand>
        <name>ATP</name>
        <dbReference type="ChEBI" id="CHEBI:30616"/>
    </ligand>
</feature>
<evidence type="ECO:0000259" key="12">
    <source>
        <dbReference type="Pfam" id="PF17927"/>
    </source>
</evidence>
<dbReference type="PIRSF" id="PIRSF038186">
    <property type="entry name" value="ITPK"/>
    <property type="match status" value="1"/>
</dbReference>
<feature type="binding site" evidence="9">
    <location>
        <position position="139"/>
    </location>
    <ligand>
        <name>ATP</name>
        <dbReference type="ChEBI" id="CHEBI:30616"/>
    </ligand>
</feature>
<feature type="binding site" evidence="10">
    <location>
        <position position="315"/>
    </location>
    <ligand>
        <name>Mg(2+)</name>
        <dbReference type="ChEBI" id="CHEBI:18420"/>
        <label>1</label>
    </ligand>
</feature>
<dbReference type="FunFam" id="3.30.470.20:FF:000047">
    <property type="entry name" value="Inositol-tetrakisphosphate 1-kinase 4"/>
    <property type="match status" value="1"/>
</dbReference>